<keyword evidence="6" id="KW-1185">Reference proteome</keyword>
<comment type="cofactor">
    <cofactor evidence="1">
        <name>pyridoxal 5'-phosphate</name>
        <dbReference type="ChEBI" id="CHEBI:597326"/>
    </cofactor>
</comment>
<evidence type="ECO:0000256" key="4">
    <source>
        <dbReference type="RuleBase" id="RU004508"/>
    </source>
</evidence>
<evidence type="ECO:0000313" key="5">
    <source>
        <dbReference type="EMBL" id="KXK63885.1"/>
    </source>
</evidence>
<keyword evidence="5" id="KW-0032">Aminotransferase</keyword>
<keyword evidence="5" id="KW-0808">Transferase</keyword>
<dbReference type="Gene3D" id="3.40.640.10">
    <property type="entry name" value="Type I PLP-dependent aspartate aminotransferase-like (Major domain)"/>
    <property type="match status" value="1"/>
</dbReference>
<dbReference type="SUPFAM" id="SSF53383">
    <property type="entry name" value="PLP-dependent transferases"/>
    <property type="match status" value="1"/>
</dbReference>
<dbReference type="Pfam" id="PF01041">
    <property type="entry name" value="DegT_DnrJ_EryC1"/>
    <property type="match status" value="1"/>
</dbReference>
<keyword evidence="3 4" id="KW-0663">Pyridoxal phosphate</keyword>
<dbReference type="GO" id="GO:0008483">
    <property type="term" value="F:transaminase activity"/>
    <property type="evidence" value="ECO:0007669"/>
    <property type="project" value="UniProtKB-KW"/>
</dbReference>
<gene>
    <name evidence="5" type="ORF">AWW66_00040</name>
</gene>
<dbReference type="OrthoDB" id="9804264at2"/>
<dbReference type="GO" id="GO:0030170">
    <property type="term" value="F:pyridoxal phosphate binding"/>
    <property type="evidence" value="ECO:0007669"/>
    <property type="project" value="TreeGrafter"/>
</dbReference>
<feature type="modified residue" description="N6-(pyridoxal phosphate)lysine" evidence="3">
    <location>
        <position position="190"/>
    </location>
</feature>
<feature type="active site" description="Proton acceptor" evidence="2">
    <location>
        <position position="190"/>
    </location>
</feature>
<dbReference type="PIRSF" id="PIRSF000390">
    <property type="entry name" value="PLP_StrS"/>
    <property type="match status" value="1"/>
</dbReference>
<comment type="caution">
    <text evidence="5">The sequence shown here is derived from an EMBL/GenBank/DDBJ whole genome shotgun (WGS) entry which is preliminary data.</text>
</comment>
<dbReference type="AlphaFoldDB" id="A0A136PZK4"/>
<dbReference type="InterPro" id="IPR015422">
    <property type="entry name" value="PyrdxlP-dep_Trfase_small"/>
</dbReference>
<evidence type="ECO:0000256" key="1">
    <source>
        <dbReference type="ARBA" id="ARBA00001933"/>
    </source>
</evidence>
<sequence>MTASRRHHVPYPTLGTIVGDEEVAVVTEVLLSGKRLSQGSWRSRFEEAFRDHVGSRYAFSVTSGTVALRLAIQLLDLREGDEVVVTPQTYQATAQPLLDHRATVRFCDIDPNTLNIDVSRLADLVSPRTRAVILVHYGGLPAEMAAVRELADRYDFVIVEDCAHALGAEYFGEQPGVLGDIACFSFHSTKNITTLGEGGMLTLNRDDWAERIGRLRNNECDAVFRPAPSTLRKVPRAMFDGLAHSRECVAVRTAGTNATLSEPAAAVGLVQLGRLPALTEARRRVAADIDAALAHHPAVRLQVAPEGHKHSYHLYTLFVRPERGVVRDRVVERLVQLGVDVWLRYFPLHLLPEWRSRGHRLGDCPVAERCWFEEQINLPCHPAFSEVDVKSMVAALGEALDHGTRA</sequence>
<dbReference type="GO" id="GO:0000271">
    <property type="term" value="P:polysaccharide biosynthetic process"/>
    <property type="evidence" value="ECO:0007669"/>
    <property type="project" value="TreeGrafter"/>
</dbReference>
<dbReference type="PANTHER" id="PTHR30244:SF34">
    <property type="entry name" value="DTDP-4-AMINO-4,6-DIDEOXYGALACTOSE TRANSAMINASE"/>
    <property type="match status" value="1"/>
</dbReference>
<dbReference type="EMBL" id="LRQV01000001">
    <property type="protein sequence ID" value="KXK63885.1"/>
    <property type="molecule type" value="Genomic_DNA"/>
</dbReference>
<accession>A0A136PZK4</accession>
<reference evidence="5 6" key="1">
    <citation type="submission" date="2016-01" db="EMBL/GenBank/DDBJ databases">
        <title>Whole genome sequence and analysis of Micromonospora rosaria DSM 803, which can produce antibacterial substance rosamicin.</title>
        <authorList>
            <person name="Yang H."/>
            <person name="He X."/>
            <person name="Zhu D."/>
        </authorList>
    </citation>
    <scope>NUCLEOTIDE SEQUENCE [LARGE SCALE GENOMIC DNA]</scope>
    <source>
        <strain evidence="5 6">DSM 803</strain>
    </source>
</reference>
<dbReference type="Gene3D" id="3.90.1150.10">
    <property type="entry name" value="Aspartate Aminotransferase, domain 1"/>
    <property type="match status" value="1"/>
</dbReference>
<dbReference type="InterPro" id="IPR000653">
    <property type="entry name" value="DegT/StrS_aminotransferase"/>
</dbReference>
<evidence type="ECO:0000256" key="3">
    <source>
        <dbReference type="PIRSR" id="PIRSR000390-2"/>
    </source>
</evidence>
<comment type="similarity">
    <text evidence="4">Belongs to the DegT/DnrJ/EryC1 family.</text>
</comment>
<dbReference type="CDD" id="cd00616">
    <property type="entry name" value="AHBA_syn"/>
    <property type="match status" value="1"/>
</dbReference>
<dbReference type="InterPro" id="IPR015421">
    <property type="entry name" value="PyrdxlP-dep_Trfase_major"/>
</dbReference>
<protein>
    <submittedName>
        <fullName evidence="5">Aminotransferase DegT</fullName>
    </submittedName>
</protein>
<name>A0A136PZK4_9ACTN</name>
<dbReference type="RefSeq" id="WP_067359199.1">
    <property type="nucleotide sequence ID" value="NZ_JBIUBN010000012.1"/>
</dbReference>
<proteinExistence type="inferred from homology"/>
<organism evidence="5 6">
    <name type="scientific">Micromonospora rosaria</name>
    <dbReference type="NCBI Taxonomy" id="47874"/>
    <lineage>
        <taxon>Bacteria</taxon>
        <taxon>Bacillati</taxon>
        <taxon>Actinomycetota</taxon>
        <taxon>Actinomycetes</taxon>
        <taxon>Micromonosporales</taxon>
        <taxon>Micromonosporaceae</taxon>
        <taxon>Micromonospora</taxon>
    </lineage>
</organism>
<evidence type="ECO:0000313" key="6">
    <source>
        <dbReference type="Proteomes" id="UP000070620"/>
    </source>
</evidence>
<evidence type="ECO:0000256" key="2">
    <source>
        <dbReference type="PIRSR" id="PIRSR000390-1"/>
    </source>
</evidence>
<dbReference type="PANTHER" id="PTHR30244">
    <property type="entry name" value="TRANSAMINASE"/>
    <property type="match status" value="1"/>
</dbReference>
<dbReference type="Proteomes" id="UP000070620">
    <property type="component" value="Unassembled WGS sequence"/>
</dbReference>
<dbReference type="InterPro" id="IPR015424">
    <property type="entry name" value="PyrdxlP-dep_Trfase"/>
</dbReference>